<evidence type="ECO:0000313" key="6">
    <source>
        <dbReference type="EMBL" id="OAW00131.1"/>
    </source>
</evidence>
<keyword evidence="3" id="KW-0325">Glycoprotein</keyword>
<keyword evidence="8" id="KW-1185">Reference proteome</keyword>
<dbReference type="STRING" id="630390.A0A180H551"/>
<dbReference type="AlphaFoldDB" id="A0A180H551"/>
<keyword evidence="4" id="KW-0472">Membrane</keyword>
<proteinExistence type="inferred from homology"/>
<dbReference type="InterPro" id="IPR008972">
    <property type="entry name" value="Cupredoxin"/>
</dbReference>
<keyword evidence="4" id="KW-0812">Transmembrane</keyword>
<dbReference type="Proteomes" id="UP000005240">
    <property type="component" value="Unassembled WGS sequence"/>
</dbReference>
<dbReference type="EMBL" id="ADAS02000001">
    <property type="protein sequence ID" value="OAW00131.1"/>
    <property type="molecule type" value="Genomic_DNA"/>
</dbReference>
<dbReference type="PANTHER" id="PTHR11709">
    <property type="entry name" value="MULTI-COPPER OXIDASE"/>
    <property type="match status" value="1"/>
</dbReference>
<protein>
    <submittedName>
        <fullName evidence="7">Plastocyanin-like domain-containing protein</fullName>
    </submittedName>
</protein>
<feature type="transmembrane region" description="Helical" evidence="4">
    <location>
        <begin position="6"/>
        <end position="24"/>
    </location>
</feature>
<feature type="domain" description="Plastocyanin-like" evidence="5">
    <location>
        <begin position="64"/>
        <end position="122"/>
    </location>
</feature>
<evidence type="ECO:0000256" key="3">
    <source>
        <dbReference type="ARBA" id="ARBA00023180"/>
    </source>
</evidence>
<evidence type="ECO:0000313" key="7">
    <source>
        <dbReference type="EnsemblFungi" id="PTTG_25172-t43_1-p1"/>
    </source>
</evidence>
<dbReference type="InterPro" id="IPR045087">
    <property type="entry name" value="Cu-oxidase_fam"/>
</dbReference>
<dbReference type="Gene3D" id="2.60.40.420">
    <property type="entry name" value="Cupredoxins - blue copper proteins"/>
    <property type="match status" value="1"/>
</dbReference>
<reference evidence="6" key="2">
    <citation type="submission" date="2016-05" db="EMBL/GenBank/DDBJ databases">
        <title>Comparative analysis highlights variable genome content of wheat rusts and divergence of the mating loci.</title>
        <authorList>
            <person name="Cuomo C.A."/>
            <person name="Bakkeren G."/>
            <person name="Szabo L."/>
            <person name="Khalil H."/>
            <person name="Joly D."/>
            <person name="Goldberg J."/>
            <person name="Young S."/>
            <person name="Zeng Q."/>
            <person name="Fellers J."/>
        </authorList>
    </citation>
    <scope>NUCLEOTIDE SEQUENCE [LARGE SCALE GENOMIC DNA]</scope>
    <source>
        <strain evidence="6">1-1 BBBD Race 1</strain>
    </source>
</reference>
<evidence type="ECO:0000259" key="5">
    <source>
        <dbReference type="Pfam" id="PF07732"/>
    </source>
</evidence>
<gene>
    <name evidence="6" type="ORF">PTTG_25172</name>
</gene>
<evidence type="ECO:0000256" key="4">
    <source>
        <dbReference type="SAM" id="Phobius"/>
    </source>
</evidence>
<reference evidence="6" key="1">
    <citation type="submission" date="2009-11" db="EMBL/GenBank/DDBJ databases">
        <authorList>
            <consortium name="The Broad Institute Genome Sequencing Platform"/>
            <person name="Ward D."/>
            <person name="Feldgarden M."/>
            <person name="Earl A."/>
            <person name="Young S.K."/>
            <person name="Zeng Q."/>
            <person name="Koehrsen M."/>
            <person name="Alvarado L."/>
            <person name="Berlin A."/>
            <person name="Bochicchio J."/>
            <person name="Borenstein D."/>
            <person name="Chapman S.B."/>
            <person name="Chen Z."/>
            <person name="Engels R."/>
            <person name="Freedman E."/>
            <person name="Gellesch M."/>
            <person name="Goldberg J."/>
            <person name="Griggs A."/>
            <person name="Gujja S."/>
            <person name="Heilman E."/>
            <person name="Heiman D."/>
            <person name="Hepburn T."/>
            <person name="Howarth C."/>
            <person name="Jen D."/>
            <person name="Larson L."/>
            <person name="Lewis B."/>
            <person name="Mehta T."/>
            <person name="Park D."/>
            <person name="Pearson M."/>
            <person name="Roberts A."/>
            <person name="Saif S."/>
            <person name="Shea T."/>
            <person name="Shenoy N."/>
            <person name="Sisk P."/>
            <person name="Stolte C."/>
            <person name="Sykes S."/>
            <person name="Thomson T."/>
            <person name="Walk T."/>
            <person name="White J."/>
            <person name="Yandava C."/>
            <person name="Izard J."/>
            <person name="Baranova O.V."/>
            <person name="Blanton J.M."/>
            <person name="Tanner A.C."/>
            <person name="Dewhirst F.E."/>
            <person name="Haas B."/>
            <person name="Nusbaum C."/>
            <person name="Birren B."/>
        </authorList>
    </citation>
    <scope>NUCLEOTIDE SEQUENCE [LARGE SCALE GENOMIC DNA]</scope>
    <source>
        <strain evidence="6">1-1 BBBD Race 1</strain>
    </source>
</reference>
<dbReference type="PANTHER" id="PTHR11709:SF414">
    <property type="entry name" value="ADR239WP"/>
    <property type="match status" value="1"/>
</dbReference>
<dbReference type="InterPro" id="IPR011707">
    <property type="entry name" value="Cu-oxidase-like_N"/>
</dbReference>
<keyword evidence="4" id="KW-1133">Transmembrane helix</keyword>
<dbReference type="Pfam" id="PF07732">
    <property type="entry name" value="Cu-oxidase_3"/>
    <property type="match status" value="1"/>
</dbReference>
<organism evidence="6">
    <name type="scientific">Puccinia triticina (isolate 1-1 / race 1 (BBBD))</name>
    <name type="common">Brown leaf rust fungus</name>
    <dbReference type="NCBI Taxonomy" id="630390"/>
    <lineage>
        <taxon>Eukaryota</taxon>
        <taxon>Fungi</taxon>
        <taxon>Dikarya</taxon>
        <taxon>Basidiomycota</taxon>
        <taxon>Pucciniomycotina</taxon>
        <taxon>Pucciniomycetes</taxon>
        <taxon>Pucciniales</taxon>
        <taxon>Pucciniaceae</taxon>
        <taxon>Puccinia</taxon>
    </lineage>
</organism>
<name>A0A180H551_PUCT1</name>
<sequence length="137" mass="15150">MSVPGLSIFIFVCYYYCSVAIISASPFKHTHHSLAGSAHPQEYVLKADFDIHALPTTRRYNLTVTETTAALDGFLRPVLAINGQIPGPLIEANEGDRLEITVNNQMNISLTMHWHGLYQASETLLSSSLYPVIESTK</sequence>
<comment type="similarity">
    <text evidence="1">Belongs to the multicopper oxidase family.</text>
</comment>
<reference evidence="7" key="4">
    <citation type="submission" date="2025-05" db="UniProtKB">
        <authorList>
            <consortium name="EnsemblFungi"/>
        </authorList>
    </citation>
    <scope>IDENTIFICATION</scope>
    <source>
        <strain evidence="7">isolate 1-1 / race 1 (BBBD)</strain>
    </source>
</reference>
<dbReference type="EnsemblFungi" id="PTTG_25172-t43_1">
    <property type="protein sequence ID" value="PTTG_25172-t43_1-p1"/>
    <property type="gene ID" value="PTTG_25172"/>
</dbReference>
<dbReference type="GO" id="GO:0016491">
    <property type="term" value="F:oxidoreductase activity"/>
    <property type="evidence" value="ECO:0007669"/>
    <property type="project" value="TreeGrafter"/>
</dbReference>
<dbReference type="GO" id="GO:0005507">
    <property type="term" value="F:copper ion binding"/>
    <property type="evidence" value="ECO:0007669"/>
    <property type="project" value="InterPro"/>
</dbReference>
<dbReference type="VEuPathDB" id="FungiDB:PTTG_25172"/>
<evidence type="ECO:0000313" key="8">
    <source>
        <dbReference type="Proteomes" id="UP000005240"/>
    </source>
</evidence>
<keyword evidence="2" id="KW-0186">Copper</keyword>
<evidence type="ECO:0000256" key="1">
    <source>
        <dbReference type="ARBA" id="ARBA00010609"/>
    </source>
</evidence>
<dbReference type="OrthoDB" id="2504851at2759"/>
<dbReference type="SUPFAM" id="SSF49503">
    <property type="entry name" value="Cupredoxins"/>
    <property type="match status" value="1"/>
</dbReference>
<reference evidence="7 8" key="3">
    <citation type="journal article" date="2017" name="G3 (Bethesda)">
        <title>Comparative analysis highlights variable genome content of wheat rusts and divergence of the mating loci.</title>
        <authorList>
            <person name="Cuomo C.A."/>
            <person name="Bakkeren G."/>
            <person name="Khalil H.B."/>
            <person name="Panwar V."/>
            <person name="Joly D."/>
            <person name="Linning R."/>
            <person name="Sakthikumar S."/>
            <person name="Song X."/>
            <person name="Adiconis X."/>
            <person name="Fan L."/>
            <person name="Goldberg J.M."/>
            <person name="Levin J.Z."/>
            <person name="Young S."/>
            <person name="Zeng Q."/>
            <person name="Anikster Y."/>
            <person name="Bruce M."/>
            <person name="Wang M."/>
            <person name="Yin C."/>
            <person name="McCallum B."/>
            <person name="Szabo L.J."/>
            <person name="Hulbert S."/>
            <person name="Chen X."/>
            <person name="Fellers J.P."/>
        </authorList>
    </citation>
    <scope>NUCLEOTIDE SEQUENCE</scope>
    <source>
        <strain evidence="8">Isolate 1-1 / race 1 (BBBD)</strain>
        <strain evidence="7">isolate 1-1 / race 1 (BBBD)</strain>
    </source>
</reference>
<evidence type="ECO:0000256" key="2">
    <source>
        <dbReference type="ARBA" id="ARBA00023008"/>
    </source>
</evidence>
<accession>A0A180H551</accession>